<dbReference type="InterPro" id="IPR003591">
    <property type="entry name" value="Leu-rich_rpt_typical-subtyp"/>
</dbReference>
<accession>A0AAE0YV17</accession>
<keyword evidence="4" id="KW-1133">Transmembrane helix</keyword>
<dbReference type="EMBL" id="JAWDGP010005328">
    <property type="protein sequence ID" value="KAK3757763.1"/>
    <property type="molecule type" value="Genomic_DNA"/>
</dbReference>
<keyword evidence="2" id="KW-0677">Repeat</keyword>
<evidence type="ECO:0000256" key="3">
    <source>
        <dbReference type="SAM" id="MobiDB-lite"/>
    </source>
</evidence>
<feature type="region of interest" description="Disordered" evidence="3">
    <location>
        <begin position="655"/>
        <end position="678"/>
    </location>
</feature>
<dbReference type="InterPro" id="IPR032675">
    <property type="entry name" value="LRR_dom_sf"/>
</dbReference>
<name>A0AAE0YV17_9GAST</name>
<dbReference type="InterPro" id="IPR013783">
    <property type="entry name" value="Ig-like_fold"/>
</dbReference>
<dbReference type="InterPro" id="IPR003961">
    <property type="entry name" value="FN3_dom"/>
</dbReference>
<dbReference type="InterPro" id="IPR001611">
    <property type="entry name" value="Leu-rich_rpt"/>
</dbReference>
<protein>
    <recommendedName>
        <fullName evidence="5">Fibronectin type-III domain-containing protein</fullName>
    </recommendedName>
</protein>
<gene>
    <name evidence="6" type="ORF">RRG08_027125</name>
</gene>
<dbReference type="InterPro" id="IPR036116">
    <property type="entry name" value="FN3_sf"/>
</dbReference>
<evidence type="ECO:0000313" key="7">
    <source>
        <dbReference type="Proteomes" id="UP001283361"/>
    </source>
</evidence>
<dbReference type="PANTHER" id="PTHR24366">
    <property type="entry name" value="IG(IMMUNOGLOBULIN) AND LRR(LEUCINE RICH REPEAT) DOMAINS"/>
    <property type="match status" value="1"/>
</dbReference>
<evidence type="ECO:0000313" key="6">
    <source>
        <dbReference type="EMBL" id="KAK3757763.1"/>
    </source>
</evidence>
<dbReference type="SUPFAM" id="SSF52047">
    <property type="entry name" value="RNI-like"/>
    <property type="match status" value="1"/>
</dbReference>
<keyword evidence="4" id="KW-0472">Membrane</keyword>
<feature type="domain" description="Fibronectin type-III" evidence="5">
    <location>
        <begin position="509"/>
        <end position="582"/>
    </location>
</feature>
<dbReference type="PROSITE" id="PS51450">
    <property type="entry name" value="LRR"/>
    <property type="match status" value="3"/>
</dbReference>
<dbReference type="CDD" id="cd00063">
    <property type="entry name" value="FN3"/>
    <property type="match status" value="1"/>
</dbReference>
<evidence type="ECO:0000256" key="4">
    <source>
        <dbReference type="SAM" id="Phobius"/>
    </source>
</evidence>
<dbReference type="SMART" id="SM00369">
    <property type="entry name" value="LRR_TYP"/>
    <property type="match status" value="9"/>
</dbReference>
<organism evidence="6 7">
    <name type="scientific">Elysia crispata</name>
    <name type="common">lettuce slug</name>
    <dbReference type="NCBI Taxonomy" id="231223"/>
    <lineage>
        <taxon>Eukaryota</taxon>
        <taxon>Metazoa</taxon>
        <taxon>Spiralia</taxon>
        <taxon>Lophotrochozoa</taxon>
        <taxon>Mollusca</taxon>
        <taxon>Gastropoda</taxon>
        <taxon>Heterobranchia</taxon>
        <taxon>Euthyneura</taxon>
        <taxon>Panpulmonata</taxon>
        <taxon>Sacoglossa</taxon>
        <taxon>Placobranchoidea</taxon>
        <taxon>Plakobranchidae</taxon>
        <taxon>Elysia</taxon>
    </lineage>
</organism>
<dbReference type="SMART" id="SM00365">
    <property type="entry name" value="LRR_SD22"/>
    <property type="match status" value="3"/>
</dbReference>
<dbReference type="AlphaFoldDB" id="A0AAE0YV17"/>
<dbReference type="Proteomes" id="UP001283361">
    <property type="component" value="Unassembled WGS sequence"/>
</dbReference>
<reference evidence="6" key="1">
    <citation type="journal article" date="2023" name="G3 (Bethesda)">
        <title>A reference genome for the long-term kleptoplast-retaining sea slug Elysia crispata morphotype clarki.</title>
        <authorList>
            <person name="Eastman K.E."/>
            <person name="Pendleton A.L."/>
            <person name="Shaikh M.A."/>
            <person name="Suttiyut T."/>
            <person name="Ogas R."/>
            <person name="Tomko P."/>
            <person name="Gavelis G."/>
            <person name="Widhalm J.R."/>
            <person name="Wisecaver J.H."/>
        </authorList>
    </citation>
    <scope>NUCLEOTIDE SEQUENCE</scope>
    <source>
        <strain evidence="6">ECLA1</strain>
    </source>
</reference>
<dbReference type="Gene3D" id="2.60.40.10">
    <property type="entry name" value="Immunoglobulins"/>
    <property type="match status" value="1"/>
</dbReference>
<dbReference type="Gene3D" id="3.80.10.10">
    <property type="entry name" value="Ribonuclease Inhibitor"/>
    <property type="match status" value="3"/>
</dbReference>
<keyword evidence="7" id="KW-1185">Reference proteome</keyword>
<comment type="caution">
    <text evidence="6">The sequence shown here is derived from an EMBL/GenBank/DDBJ whole genome shotgun (WGS) entry which is preliminary data.</text>
</comment>
<evidence type="ECO:0000256" key="2">
    <source>
        <dbReference type="ARBA" id="ARBA00022737"/>
    </source>
</evidence>
<dbReference type="Pfam" id="PF00041">
    <property type="entry name" value="fn3"/>
    <property type="match status" value="1"/>
</dbReference>
<keyword evidence="4" id="KW-0812">Transmembrane</keyword>
<feature type="transmembrane region" description="Helical" evidence="4">
    <location>
        <begin position="619"/>
        <end position="645"/>
    </location>
</feature>
<dbReference type="PANTHER" id="PTHR24366:SF96">
    <property type="entry name" value="LEUCINE RICH REPEAT CONTAINING 53"/>
    <property type="match status" value="1"/>
</dbReference>
<evidence type="ECO:0000259" key="5">
    <source>
        <dbReference type="Pfam" id="PF00041"/>
    </source>
</evidence>
<dbReference type="Pfam" id="PF13855">
    <property type="entry name" value="LRR_8"/>
    <property type="match status" value="4"/>
</dbReference>
<keyword evidence="1" id="KW-0433">Leucine-rich repeat</keyword>
<dbReference type="SUPFAM" id="SSF49265">
    <property type="entry name" value="Fibronectin type III"/>
    <property type="match status" value="1"/>
</dbReference>
<sequence length="780" mass="86389">MVPGTSSLVIDEFILTNNSITRLEDTSFQGLRVRALGLSGNAIASVSDHAFDPLARDLRELQMDGNLDGPPPESALNILTELEVLNLGNFMVQSIGDKHLYFLPFTHLKYLTLRRWNIRVIDVDAFKGPDSLQSLTLLQEENMFGLPLHTFREENLKTLKRLKISKTSLNEVSENSFSNSILTNLEELDLSDNSITHIRRNSLEGLGPALRKLSFASNFLRSDTSDLAGLRNLPLLEELDLSGNENINSIPDFSQLNSAVDVKIFLGNNKISALPPNPFSGITQRLHTLDLSQNSISRMDQDSFNGVTNLRMLRLSTQKGLASGELTLPGSLSQSANSLTHLFLDGQRLDVSALWDIVTHMAKLKVLDLSQTGLSNIPNLAFQKIIGLEELYLSGNSLTSLGQRNFVGPRFALKKLYLNQNPLAHISSCIFEQYHSFPIHLALQSVSLVCDCRLAWLLKAANIGKIIFLHGHAPLCTNHNNEPLVTKNVDEVCSNSSYIDAPCENLYRAPSLNLKIVKTTSNSITLSWSLSHTTDIVNDFDVKISDNYGDSGYTANHLEPRSFQVEAKPLHPNTQHEVCVTANFRLINSVTACTFARTELLNSSGPADPADSDDSHVQYAGIIIGAAAAGVLLLAVVSIIVYLLVFRRKPRRNYRPASAETQPRKFSKSELPSMTEDSHTFATQPKWQLDHRNGLNSMQVVAISDGQVNERPAINRGARVGRAAIFYPEGSYMRTHTGASSTQGTFGKGNVRADQRDQHVYENENDFMPKRSSYHNETIV</sequence>
<evidence type="ECO:0000256" key="1">
    <source>
        <dbReference type="ARBA" id="ARBA00022614"/>
    </source>
</evidence>
<proteinExistence type="predicted"/>